<dbReference type="PANTHER" id="PTHR28087">
    <property type="entry name" value="ATPASE SYNTHESIS PROTEIN 25, MITOCHONDRIAL"/>
    <property type="match status" value="1"/>
</dbReference>
<dbReference type="Proteomes" id="UP000799772">
    <property type="component" value="Unassembled WGS sequence"/>
</dbReference>
<evidence type="ECO:0000256" key="2">
    <source>
        <dbReference type="ARBA" id="ARBA00004443"/>
    </source>
</evidence>
<dbReference type="InterPro" id="IPR040152">
    <property type="entry name" value="Atp25"/>
</dbReference>
<name>A0A9P4IP44_9PEZI</name>
<reference evidence="10" key="1">
    <citation type="journal article" date="2020" name="Stud. Mycol.">
        <title>101 Dothideomycetes genomes: a test case for predicting lifestyles and emergence of pathogens.</title>
        <authorList>
            <person name="Haridas S."/>
            <person name="Albert R."/>
            <person name="Binder M."/>
            <person name="Bloem J."/>
            <person name="Labutti K."/>
            <person name="Salamov A."/>
            <person name="Andreopoulos B."/>
            <person name="Baker S."/>
            <person name="Barry K."/>
            <person name="Bills G."/>
            <person name="Bluhm B."/>
            <person name="Cannon C."/>
            <person name="Castanera R."/>
            <person name="Culley D."/>
            <person name="Daum C."/>
            <person name="Ezra D."/>
            <person name="Gonzalez J."/>
            <person name="Henrissat B."/>
            <person name="Kuo A."/>
            <person name="Liang C."/>
            <person name="Lipzen A."/>
            <person name="Lutzoni F."/>
            <person name="Magnuson J."/>
            <person name="Mondo S."/>
            <person name="Nolan M."/>
            <person name="Ohm R."/>
            <person name="Pangilinan J."/>
            <person name="Park H.-J."/>
            <person name="Ramirez L."/>
            <person name="Alfaro M."/>
            <person name="Sun H."/>
            <person name="Tritt A."/>
            <person name="Yoshinaga Y."/>
            <person name="Zwiers L.-H."/>
            <person name="Turgeon B."/>
            <person name="Goodwin S."/>
            <person name="Spatafora J."/>
            <person name="Crous P."/>
            <person name="Grigoriev I."/>
        </authorList>
    </citation>
    <scope>NUCLEOTIDE SEQUENCE</scope>
    <source>
        <strain evidence="10">CBS 133067</strain>
    </source>
</reference>
<dbReference type="OrthoDB" id="107372at2759"/>
<evidence type="ECO:0000256" key="8">
    <source>
        <dbReference type="RuleBase" id="RU367062"/>
    </source>
</evidence>
<dbReference type="PANTHER" id="PTHR28087:SF1">
    <property type="entry name" value="ATPASE SYNTHESIS PROTEIN 25, MITOCHONDRIAL"/>
    <property type="match status" value="1"/>
</dbReference>
<keyword evidence="11" id="KW-1185">Reference proteome</keyword>
<gene>
    <name evidence="10" type="ORF">NA57DRAFT_52937</name>
</gene>
<dbReference type="GO" id="GO:0048255">
    <property type="term" value="P:mRNA stabilization"/>
    <property type="evidence" value="ECO:0007669"/>
    <property type="project" value="TreeGrafter"/>
</dbReference>
<evidence type="ECO:0000256" key="5">
    <source>
        <dbReference type="ARBA" id="ARBA00022946"/>
    </source>
</evidence>
<feature type="compositionally biased region" description="Basic and acidic residues" evidence="9">
    <location>
        <begin position="13"/>
        <end position="32"/>
    </location>
</feature>
<dbReference type="Gene3D" id="3.30.460.10">
    <property type="entry name" value="Beta Polymerase, domain 2"/>
    <property type="match status" value="1"/>
</dbReference>
<evidence type="ECO:0000256" key="9">
    <source>
        <dbReference type="SAM" id="MobiDB-lite"/>
    </source>
</evidence>
<evidence type="ECO:0000256" key="4">
    <source>
        <dbReference type="ARBA" id="ARBA00022792"/>
    </source>
</evidence>
<dbReference type="InterPro" id="IPR043519">
    <property type="entry name" value="NT_sf"/>
</dbReference>
<comment type="function">
    <text evidence="8">Mitochondrial mRNA stabilization factor.</text>
</comment>
<dbReference type="Pfam" id="PF02410">
    <property type="entry name" value="RsfS"/>
    <property type="match status" value="1"/>
</dbReference>
<dbReference type="EMBL" id="ML978122">
    <property type="protein sequence ID" value="KAF2103417.1"/>
    <property type="molecule type" value="Genomic_DNA"/>
</dbReference>
<organism evidence="10 11">
    <name type="scientific">Rhizodiscina lignyota</name>
    <dbReference type="NCBI Taxonomy" id="1504668"/>
    <lineage>
        <taxon>Eukaryota</taxon>
        <taxon>Fungi</taxon>
        <taxon>Dikarya</taxon>
        <taxon>Ascomycota</taxon>
        <taxon>Pezizomycotina</taxon>
        <taxon>Dothideomycetes</taxon>
        <taxon>Pleosporomycetidae</taxon>
        <taxon>Aulographales</taxon>
        <taxon>Rhizodiscinaceae</taxon>
        <taxon>Rhizodiscina</taxon>
    </lineage>
</organism>
<keyword evidence="6 8" id="KW-0496">Mitochondrion</keyword>
<evidence type="ECO:0000313" key="11">
    <source>
        <dbReference type="Proteomes" id="UP000799772"/>
    </source>
</evidence>
<feature type="region of interest" description="Disordered" evidence="9">
    <location>
        <begin position="248"/>
        <end position="271"/>
    </location>
</feature>
<feature type="region of interest" description="Disordered" evidence="9">
    <location>
        <begin position="1"/>
        <end position="40"/>
    </location>
</feature>
<comment type="similarity">
    <text evidence="3 8">Belongs to the ATP25 family.</text>
</comment>
<evidence type="ECO:0000256" key="6">
    <source>
        <dbReference type="ARBA" id="ARBA00023128"/>
    </source>
</evidence>
<keyword evidence="5 8" id="KW-0809">Transit peptide</keyword>
<comment type="subcellular location">
    <subcellularLocation>
        <location evidence="2 8">Mitochondrion inner membrane</location>
        <topology evidence="2 8">Peripheral membrane protein</topology>
        <orientation evidence="2 8">Matrix side</orientation>
    </subcellularLocation>
</comment>
<comment type="function">
    <text evidence="1">Probable mitochondrial mRNA stabilization factor.</text>
</comment>
<evidence type="ECO:0000256" key="7">
    <source>
        <dbReference type="ARBA" id="ARBA00023136"/>
    </source>
</evidence>
<evidence type="ECO:0000256" key="3">
    <source>
        <dbReference type="ARBA" id="ARBA00010787"/>
    </source>
</evidence>
<feature type="compositionally biased region" description="Basic and acidic residues" evidence="9">
    <location>
        <begin position="248"/>
        <end position="257"/>
    </location>
</feature>
<evidence type="ECO:0000256" key="1">
    <source>
        <dbReference type="ARBA" id="ARBA00003470"/>
    </source>
</evidence>
<comment type="caution">
    <text evidence="10">The sequence shown here is derived from an EMBL/GenBank/DDBJ whole genome shotgun (WGS) entry which is preliminary data.</text>
</comment>
<keyword evidence="4 8" id="KW-0999">Mitochondrion inner membrane</keyword>
<proteinExistence type="inferred from homology"/>
<dbReference type="AlphaFoldDB" id="A0A9P4IP44"/>
<protein>
    <recommendedName>
        <fullName evidence="8">ATPase synthesis protein 25</fullName>
    </recommendedName>
</protein>
<accession>A0A9P4IP44</accession>
<dbReference type="FunFam" id="3.30.460.10:FF:000044">
    <property type="entry name" value="ATPase synthesis protein 25, mitochondrial"/>
    <property type="match status" value="1"/>
</dbReference>
<dbReference type="GO" id="GO:0140053">
    <property type="term" value="P:mitochondrial gene expression"/>
    <property type="evidence" value="ECO:0007669"/>
    <property type="project" value="UniProtKB-UniRule"/>
</dbReference>
<dbReference type="GO" id="GO:0005743">
    <property type="term" value="C:mitochondrial inner membrane"/>
    <property type="evidence" value="ECO:0007669"/>
    <property type="project" value="UniProtKB-SubCell"/>
</dbReference>
<evidence type="ECO:0000313" key="10">
    <source>
        <dbReference type="EMBL" id="KAF2103417.1"/>
    </source>
</evidence>
<keyword evidence="7 8" id="KW-0472">Membrane</keyword>
<sequence length="271" mass="30736">MTDSSLPWYLRIQEQESQKDEQSRSLTDRQRLPDLPSEPPPILQTLLDHISVDLGLDDLSLLDLRNLDPPPALGSNLIMVIGSARSEKHLHVSADRFCRYLRSTHKLRAHADGLMGRGELKIRMRRQARRTRLMANVGAMDTKSNEELRSGWVCVLVDGIQPSPNWNSSVPKREDLVGFDEISDKVTLAVQMFTEERREDIDLEKLWTGRSRRAELAMAGDEVEEEEEAVREDADDIARHDARAVTEHASRRFHDALSDPSAEQLKEANAG</sequence>